<evidence type="ECO:0000256" key="1">
    <source>
        <dbReference type="ARBA" id="ARBA00004162"/>
    </source>
</evidence>
<dbReference type="Pfam" id="PF04024">
    <property type="entry name" value="PspC"/>
    <property type="match status" value="1"/>
</dbReference>
<dbReference type="PANTHER" id="PTHR33885:SF3">
    <property type="entry name" value="PHAGE SHOCK PROTEIN C"/>
    <property type="match status" value="1"/>
</dbReference>
<evidence type="ECO:0000259" key="8">
    <source>
        <dbReference type="Pfam" id="PF04024"/>
    </source>
</evidence>
<feature type="region of interest" description="Disordered" evidence="6">
    <location>
        <begin position="63"/>
        <end position="136"/>
    </location>
</feature>
<keyword evidence="3 7" id="KW-0812">Transmembrane</keyword>
<keyword evidence="2" id="KW-1003">Cell membrane</keyword>
<reference evidence="10" key="1">
    <citation type="submission" date="2015-08" db="EMBL/GenBank/DDBJ databases">
        <title>Genome sequencing project for genomic taxonomy and phylogenomics of Bacillus-like bacteria.</title>
        <authorList>
            <person name="Liu B."/>
            <person name="Wang J."/>
            <person name="Zhu Y."/>
            <person name="Liu G."/>
            <person name="Chen Q."/>
            <person name="Chen Z."/>
            <person name="Lan J."/>
            <person name="Che J."/>
            <person name="Ge C."/>
            <person name="Shi H."/>
            <person name="Pan Z."/>
            <person name="Liu X."/>
        </authorList>
    </citation>
    <scope>NUCLEOTIDE SEQUENCE [LARGE SCALE GENOMIC DNA]</scope>
    <source>
        <strain evidence="10">FJAT-22460</strain>
    </source>
</reference>
<dbReference type="AlphaFoldDB" id="A0A0M1NKK3"/>
<keyword evidence="4 7" id="KW-1133">Transmembrane helix</keyword>
<gene>
    <name evidence="9" type="ORF">AM231_20295</name>
</gene>
<keyword evidence="10" id="KW-1185">Reference proteome</keyword>
<dbReference type="EMBL" id="LIUT01000003">
    <property type="protein sequence ID" value="KOR82647.1"/>
    <property type="molecule type" value="Genomic_DNA"/>
</dbReference>
<dbReference type="GO" id="GO:0005886">
    <property type="term" value="C:plasma membrane"/>
    <property type="evidence" value="ECO:0007669"/>
    <property type="project" value="UniProtKB-SubCell"/>
</dbReference>
<evidence type="ECO:0000256" key="4">
    <source>
        <dbReference type="ARBA" id="ARBA00022989"/>
    </source>
</evidence>
<feature type="compositionally biased region" description="Basic and acidic residues" evidence="6">
    <location>
        <begin position="105"/>
        <end position="118"/>
    </location>
</feature>
<proteinExistence type="predicted"/>
<dbReference type="InterPro" id="IPR052027">
    <property type="entry name" value="PspC"/>
</dbReference>
<name>A0A0M1NKK3_9BACL</name>
<dbReference type="Proteomes" id="UP000036932">
    <property type="component" value="Unassembled WGS sequence"/>
</dbReference>
<evidence type="ECO:0000256" key="6">
    <source>
        <dbReference type="SAM" id="MobiDB-lite"/>
    </source>
</evidence>
<evidence type="ECO:0000256" key="3">
    <source>
        <dbReference type="ARBA" id="ARBA00022692"/>
    </source>
</evidence>
<accession>A0A0M1NKK3</accession>
<feature type="domain" description="Phage shock protein PspC N-terminal" evidence="8">
    <location>
        <begin position="3"/>
        <end position="60"/>
    </location>
</feature>
<sequence>MTKLYRSNRDKMFTGLIGGISDYFGIESTLLRIIFVVSVFFSGGTLLLIYLIASLVVPKEPYYHDPYGPPQGRHGGGYRPHDHRGPGPGYNSYNDGYGRQNYSNEHGHFGPRYDRPNESRSNGSADSDLDAMMKDIEKKAMQKEIEELKKKLSNYEKGDK</sequence>
<dbReference type="OrthoDB" id="9815286at2"/>
<comment type="subcellular location">
    <subcellularLocation>
        <location evidence="1">Cell membrane</location>
        <topology evidence="1">Single-pass membrane protein</topology>
    </subcellularLocation>
</comment>
<evidence type="ECO:0000256" key="7">
    <source>
        <dbReference type="SAM" id="Phobius"/>
    </source>
</evidence>
<comment type="caution">
    <text evidence="9">The sequence shown here is derived from an EMBL/GenBank/DDBJ whole genome shotgun (WGS) entry which is preliminary data.</text>
</comment>
<dbReference type="RefSeq" id="WP_054404257.1">
    <property type="nucleotide sequence ID" value="NZ_LIUT01000003.1"/>
</dbReference>
<evidence type="ECO:0000256" key="2">
    <source>
        <dbReference type="ARBA" id="ARBA00022475"/>
    </source>
</evidence>
<dbReference type="PATRIC" id="fig|1705565.3.peg.6029"/>
<dbReference type="InterPro" id="IPR007168">
    <property type="entry name" value="Phageshock_PspC_N"/>
</dbReference>
<keyword evidence="5 7" id="KW-0472">Membrane</keyword>
<evidence type="ECO:0000313" key="9">
    <source>
        <dbReference type="EMBL" id="KOR82647.1"/>
    </source>
</evidence>
<evidence type="ECO:0000313" key="10">
    <source>
        <dbReference type="Proteomes" id="UP000036932"/>
    </source>
</evidence>
<organism evidence="9 10">
    <name type="scientific">Paenibacillus solani</name>
    <dbReference type="NCBI Taxonomy" id="1705565"/>
    <lineage>
        <taxon>Bacteria</taxon>
        <taxon>Bacillati</taxon>
        <taxon>Bacillota</taxon>
        <taxon>Bacilli</taxon>
        <taxon>Bacillales</taxon>
        <taxon>Paenibacillaceae</taxon>
        <taxon>Paenibacillus</taxon>
    </lineage>
</organism>
<dbReference type="PANTHER" id="PTHR33885">
    <property type="entry name" value="PHAGE SHOCK PROTEIN C"/>
    <property type="match status" value="1"/>
</dbReference>
<protein>
    <submittedName>
        <fullName evidence="9">Phage-shock protein</fullName>
    </submittedName>
</protein>
<feature type="transmembrane region" description="Helical" evidence="7">
    <location>
        <begin position="33"/>
        <end position="57"/>
    </location>
</feature>
<evidence type="ECO:0000256" key="5">
    <source>
        <dbReference type="ARBA" id="ARBA00023136"/>
    </source>
</evidence>